<reference evidence="4 5" key="1">
    <citation type="submission" date="2018-12" db="EMBL/GenBank/DDBJ databases">
        <title>Flammeovirga pectinis sp. nov., isolated from the gut of the Korean scallop, Patinopecten yessoensis.</title>
        <authorList>
            <person name="Bae J.-W."/>
            <person name="Jeong Y.-S."/>
            <person name="Kang W."/>
        </authorList>
    </citation>
    <scope>NUCLEOTIDE SEQUENCE [LARGE SCALE GENOMIC DNA]</scope>
    <source>
        <strain evidence="4 5">L12M1</strain>
    </source>
</reference>
<accession>A0A3S9P571</accession>
<dbReference type="Pfam" id="PF02661">
    <property type="entry name" value="Fic"/>
    <property type="match status" value="1"/>
</dbReference>
<organism evidence="4 5">
    <name type="scientific">Flammeovirga pectinis</name>
    <dbReference type="NCBI Taxonomy" id="2494373"/>
    <lineage>
        <taxon>Bacteria</taxon>
        <taxon>Pseudomonadati</taxon>
        <taxon>Bacteroidota</taxon>
        <taxon>Cytophagia</taxon>
        <taxon>Cytophagales</taxon>
        <taxon>Flammeovirgaceae</taxon>
        <taxon>Flammeovirga</taxon>
    </lineage>
</organism>
<dbReference type="PANTHER" id="PTHR13504">
    <property type="entry name" value="FIDO DOMAIN-CONTAINING PROTEIN DDB_G0283145"/>
    <property type="match status" value="1"/>
</dbReference>
<dbReference type="EMBL" id="CP034562">
    <property type="protein sequence ID" value="AZQ63308.1"/>
    <property type="molecule type" value="Genomic_DNA"/>
</dbReference>
<evidence type="ECO:0000313" key="4">
    <source>
        <dbReference type="EMBL" id="AZQ63308.1"/>
    </source>
</evidence>
<evidence type="ECO:0000259" key="3">
    <source>
        <dbReference type="PROSITE" id="PS51459"/>
    </source>
</evidence>
<feature type="domain" description="Fido" evidence="3">
    <location>
        <begin position="127"/>
        <end position="277"/>
    </location>
</feature>
<dbReference type="KEGG" id="fll:EI427_13985"/>
<dbReference type="SUPFAM" id="SSF140931">
    <property type="entry name" value="Fic-like"/>
    <property type="match status" value="1"/>
</dbReference>
<evidence type="ECO:0000256" key="1">
    <source>
        <dbReference type="PIRSR" id="PIRSR640198-1"/>
    </source>
</evidence>
<keyword evidence="5" id="KW-1185">Reference proteome</keyword>
<dbReference type="OrthoDB" id="9814400at2"/>
<dbReference type="InterPro" id="IPR036597">
    <property type="entry name" value="Fido-like_dom_sf"/>
</dbReference>
<protein>
    <submittedName>
        <fullName evidence="4">Fic family protein</fullName>
    </submittedName>
</protein>
<dbReference type="Gene3D" id="1.10.3290.10">
    <property type="entry name" value="Fido-like domain"/>
    <property type="match status" value="1"/>
</dbReference>
<dbReference type="PROSITE" id="PS51459">
    <property type="entry name" value="FIDO"/>
    <property type="match status" value="1"/>
</dbReference>
<gene>
    <name evidence="4" type="ORF">EI427_13985</name>
</gene>
<evidence type="ECO:0000256" key="2">
    <source>
        <dbReference type="PIRSR" id="PIRSR640198-2"/>
    </source>
</evidence>
<keyword evidence="2" id="KW-0547">Nucleotide-binding</keyword>
<dbReference type="Pfam" id="PF13776">
    <property type="entry name" value="DUF4172"/>
    <property type="match status" value="1"/>
</dbReference>
<name>A0A3S9P571_9BACT</name>
<proteinExistence type="predicted"/>
<dbReference type="InterPro" id="IPR040198">
    <property type="entry name" value="Fido_containing"/>
</dbReference>
<dbReference type="Proteomes" id="UP000267268">
    <property type="component" value="Chromosome 1"/>
</dbReference>
<feature type="binding site" evidence="2">
    <location>
        <begin position="254"/>
        <end position="255"/>
    </location>
    <ligand>
        <name>ATP</name>
        <dbReference type="ChEBI" id="CHEBI:30616"/>
    </ligand>
</feature>
<feature type="active site" evidence="1">
    <location>
        <position position="212"/>
    </location>
</feature>
<sequence length="372" mass="43404">MDLGLHFIFPYFVNMEELYKYNHEDWPNFMFDESKVFRQLALVMEAYGFIKGRFKDVNIDARNEVIITALSDEVFANAEIEGQILNKEDIRNSVKKSFGYSHTKKKFISDNNVEVFADAILHADEKLTHESLYKWHKTYFPNGLSDGESIVAGEYTKERMQIRSGNKVIYIAPEVKMIRREMNSFIAWFNTESSIHPFIKSAIAHLWYEIIHPFEDGNGRIGRNLVDKILANSFSDSIRTIGFSSYISRNKGEYYRQLEFNSKGNMDITSFILYFLGAIQGAIELSNQKLDKLLKRDNFWKKYTQVKFNNRQIKVINKMLEDDFEGGMNNRKWSRMTKCSFQTATRDIEYLIGLGILVKSSAGDRNKNFVLK</sequence>
<dbReference type="InterPro" id="IPR025230">
    <property type="entry name" value="DUF4172"/>
</dbReference>
<dbReference type="InterPro" id="IPR003812">
    <property type="entry name" value="Fido"/>
</dbReference>
<dbReference type="GO" id="GO:0005524">
    <property type="term" value="F:ATP binding"/>
    <property type="evidence" value="ECO:0007669"/>
    <property type="project" value="UniProtKB-KW"/>
</dbReference>
<feature type="binding site" evidence="2">
    <location>
        <begin position="216"/>
        <end position="223"/>
    </location>
    <ligand>
        <name>ATP</name>
        <dbReference type="ChEBI" id="CHEBI:30616"/>
    </ligand>
</feature>
<dbReference type="PANTHER" id="PTHR13504:SF33">
    <property type="entry name" value="FIC FAMILY PROTEIN"/>
    <property type="match status" value="1"/>
</dbReference>
<keyword evidence="2" id="KW-0067">ATP-binding</keyword>
<dbReference type="RefSeq" id="WP_126615671.1">
    <property type="nucleotide sequence ID" value="NZ_CP034562.1"/>
</dbReference>
<dbReference type="AlphaFoldDB" id="A0A3S9P571"/>
<evidence type="ECO:0000313" key="5">
    <source>
        <dbReference type="Proteomes" id="UP000267268"/>
    </source>
</evidence>